<feature type="coiled-coil region" evidence="3">
    <location>
        <begin position="249"/>
        <end position="276"/>
    </location>
</feature>
<feature type="region of interest" description="Disordered" evidence="4">
    <location>
        <begin position="2077"/>
        <end position="2104"/>
    </location>
</feature>
<proteinExistence type="predicted"/>
<dbReference type="CDD" id="cd09272">
    <property type="entry name" value="RNase_HI_RT_Ty1"/>
    <property type="match status" value="1"/>
</dbReference>
<evidence type="ECO:0000256" key="1">
    <source>
        <dbReference type="ARBA" id="ARBA00022723"/>
    </source>
</evidence>
<dbReference type="InterPro" id="IPR013103">
    <property type="entry name" value="RVT_2"/>
</dbReference>
<dbReference type="PANTHER" id="PTHR42648:SF18">
    <property type="entry name" value="RETROTRANSPOSON, UNCLASSIFIED-LIKE PROTEIN"/>
    <property type="match status" value="1"/>
</dbReference>
<evidence type="ECO:0000256" key="2">
    <source>
        <dbReference type="ARBA" id="ARBA00022801"/>
    </source>
</evidence>
<dbReference type="InterPro" id="IPR057670">
    <property type="entry name" value="SH3_retrovirus"/>
</dbReference>
<evidence type="ECO:0000259" key="6">
    <source>
        <dbReference type="Pfam" id="PF25597"/>
    </source>
</evidence>
<evidence type="ECO:0000256" key="4">
    <source>
        <dbReference type="SAM" id="MobiDB-lite"/>
    </source>
</evidence>
<dbReference type="InterPro" id="IPR039537">
    <property type="entry name" value="Retrotran_Ty1/copia-like"/>
</dbReference>
<feature type="region of interest" description="Disordered" evidence="4">
    <location>
        <begin position="1340"/>
        <end position="1374"/>
    </location>
</feature>
<evidence type="ECO:0000256" key="3">
    <source>
        <dbReference type="SAM" id="Coils"/>
    </source>
</evidence>
<feature type="compositionally biased region" description="Basic and acidic residues" evidence="4">
    <location>
        <begin position="1355"/>
        <end position="1364"/>
    </location>
</feature>
<accession>A0A6L2JJE9</accession>
<reference evidence="7" key="1">
    <citation type="journal article" date="2019" name="Sci. Rep.">
        <title>Draft genome of Tanacetum cinerariifolium, the natural source of mosquito coil.</title>
        <authorList>
            <person name="Yamashiro T."/>
            <person name="Shiraishi A."/>
            <person name="Satake H."/>
            <person name="Nakayama K."/>
        </authorList>
    </citation>
    <scope>NUCLEOTIDE SEQUENCE</scope>
</reference>
<dbReference type="InterPro" id="IPR036397">
    <property type="entry name" value="RNaseH_sf"/>
</dbReference>
<dbReference type="GO" id="GO:0046872">
    <property type="term" value="F:metal ion binding"/>
    <property type="evidence" value="ECO:0007669"/>
    <property type="project" value="UniProtKB-KW"/>
</dbReference>
<dbReference type="Gene3D" id="3.30.420.10">
    <property type="entry name" value="Ribonuclease H-like superfamily/Ribonuclease H"/>
    <property type="match status" value="2"/>
</dbReference>
<evidence type="ECO:0000313" key="7">
    <source>
        <dbReference type="EMBL" id="GEU36707.1"/>
    </source>
</evidence>
<keyword evidence="1" id="KW-0479">Metal-binding</keyword>
<feature type="compositionally biased region" description="Basic residues" evidence="4">
    <location>
        <begin position="1847"/>
        <end position="1858"/>
    </location>
</feature>
<dbReference type="EMBL" id="BKCJ010000840">
    <property type="protein sequence ID" value="GEU36707.1"/>
    <property type="molecule type" value="Genomic_DNA"/>
</dbReference>
<organism evidence="7">
    <name type="scientific">Tanacetum cinerariifolium</name>
    <name type="common">Dalmatian daisy</name>
    <name type="synonym">Chrysanthemum cinerariifolium</name>
    <dbReference type="NCBI Taxonomy" id="118510"/>
    <lineage>
        <taxon>Eukaryota</taxon>
        <taxon>Viridiplantae</taxon>
        <taxon>Streptophyta</taxon>
        <taxon>Embryophyta</taxon>
        <taxon>Tracheophyta</taxon>
        <taxon>Spermatophyta</taxon>
        <taxon>Magnoliopsida</taxon>
        <taxon>eudicotyledons</taxon>
        <taxon>Gunneridae</taxon>
        <taxon>Pentapetalae</taxon>
        <taxon>asterids</taxon>
        <taxon>campanulids</taxon>
        <taxon>Asterales</taxon>
        <taxon>Asteraceae</taxon>
        <taxon>Asteroideae</taxon>
        <taxon>Anthemideae</taxon>
        <taxon>Anthemidinae</taxon>
        <taxon>Tanacetum</taxon>
    </lineage>
</organism>
<feature type="domain" description="Reverse transcriptase Ty1/copia-type" evidence="5">
    <location>
        <begin position="1525"/>
        <end position="1676"/>
    </location>
</feature>
<protein>
    <submittedName>
        <fullName evidence="7">Uncharacterized protein</fullName>
    </submittedName>
</protein>
<dbReference type="GO" id="GO:0003676">
    <property type="term" value="F:nucleic acid binding"/>
    <property type="evidence" value="ECO:0007669"/>
    <property type="project" value="InterPro"/>
</dbReference>
<dbReference type="Pfam" id="PF25597">
    <property type="entry name" value="SH3_retrovirus"/>
    <property type="match status" value="2"/>
</dbReference>
<comment type="caution">
    <text evidence="7">The sequence shown here is derived from an EMBL/GenBank/DDBJ whole genome shotgun (WGS) entry which is preliminary data.</text>
</comment>
<feature type="domain" description="Retroviral polymerase SH3-like" evidence="6">
    <location>
        <begin position="1265"/>
        <end position="1311"/>
    </location>
</feature>
<keyword evidence="3" id="KW-0175">Coiled coil</keyword>
<feature type="domain" description="Retroviral polymerase SH3-like" evidence="6">
    <location>
        <begin position="726"/>
        <end position="782"/>
    </location>
</feature>
<dbReference type="SUPFAM" id="SSF53098">
    <property type="entry name" value="Ribonuclease H-like"/>
    <property type="match status" value="1"/>
</dbReference>
<dbReference type="InterPro" id="IPR043502">
    <property type="entry name" value="DNA/RNA_pol_sf"/>
</dbReference>
<feature type="compositionally biased region" description="Basic and acidic residues" evidence="4">
    <location>
        <begin position="2086"/>
        <end position="2104"/>
    </location>
</feature>
<name>A0A6L2JJE9_TANCI</name>
<gene>
    <name evidence="7" type="ORF">Tci_008685</name>
</gene>
<dbReference type="InterPro" id="IPR012337">
    <property type="entry name" value="RNaseH-like_sf"/>
</dbReference>
<dbReference type="SUPFAM" id="SSF56672">
    <property type="entry name" value="DNA/RNA polymerases"/>
    <property type="match status" value="1"/>
</dbReference>
<dbReference type="PANTHER" id="PTHR42648">
    <property type="entry name" value="TRANSPOSASE, PUTATIVE-RELATED"/>
    <property type="match status" value="1"/>
</dbReference>
<keyword evidence="2" id="KW-0378">Hydrolase</keyword>
<feature type="compositionally biased region" description="Polar residues" evidence="4">
    <location>
        <begin position="1365"/>
        <end position="1374"/>
    </location>
</feature>
<dbReference type="GO" id="GO:0016787">
    <property type="term" value="F:hydrolase activity"/>
    <property type="evidence" value="ECO:0007669"/>
    <property type="project" value="UniProtKB-KW"/>
</dbReference>
<sequence length="2218" mass="253480">MVIMDLKLREEHDIEKMFSIEKQLKFLNEIVYQRSQSIQTIHMMAPKVSTYNGIPTFANPRYLKQAQSEIPCLYAFPYDQSTHVNRLIPDGEETLALERESRSKLNKDLVRPYEYTTLNSLYEIFKPPTQEYEIQLAYANEIRRKMWQKSFVKYKPNIYKNIRFLPVSKSISKSRQAYNVMTNNINHFKEIVDNAWIKHSKDQFRAPTTQDMEILIQTCLMPLATKTQNDSFRFVHELKQETHADLKYVESLEKEIDELESDKAEFSNMYDVILKECVSNDVKCSYLMSLSDLDALDKLQCLYLHKMKECDCLVQNLSKQTESVSKAVHTELLQRFAKVEKRSISLEIALQKYLKAQLQDKNIAISELKKHIEKSKGKYVDTKFDKPSIVRQPNAHRIPKPSVLGKPTPFSNSLERIYFSKTKSVPKANVTEGLSKPVNAQTLPQTVKQAVSNTNVLKPGMYQIDNILYKAVVQFVEKFTGTVYFGNDQFAPILGYGDLVQGNVTIKRVYYVEGLNHNLFSIGQFCETDLEVAFRLSHLNFDYINLLSTKDVVIGLPKLKYFKDQQCSSCELSKGKRSSFESKAVPSSKGRLNLLHMNLYGPMRVASINGKKYILVIVDDYSRYTWTLFLRSKDETLEVLKEFLTMIQKNLQAPNGVVERQNHTLAEAARTMLSASQLPLFFWAEAIATACYTQNRSIIIPTHGETPYHIINDRKPSIKYLYIFGCICYVNRDGKNLDKIKEKGDQCIMVGYLNQSMGYRLYNKRTRMIVESIYIRFDEIKYVSETSVANDTSGLVPQRHKAIDYHNFDPGPQLQNVSSSANANVTSQQELDLLFGPLYDNFSMQVLIHMTNNLQRIFNLHQKHPLLHMFMLRKTTIIKQKDNTYQMMNLPIHSVHRYKKLLSLPHTTLAKYTLKILHKHGMDKGQSIGTPMATKPKLDADLSGNPVDQTDYRSKIGSLMYRTSSRLDIVQAGSSFELTAFSDANHAGCIDSYKNTSGGIQFLGDKTEYQLADMFTKALPEDRFKYLVSLLTLELKVTALETKKARLEAVEVSLWEEVEELNQDKIKVVSKVVPYAAMELVHSDDMGSLVEMDLESAQNNAVAKLPLLKYGSYEMWKLRIGQYFQVQDYALWDVIKNGNSFKPVPQTIANADGYRPKDSKSICVDTLNKIKKAPDALIIKYWISDCDEDESKEMVSKSNNVQHKPEQANQPKKAEVVNTACYVQNRILVVKPHFKTPYELFNGRSPPLSFMRLFWCDVTIINTLDKLGKFDGKSDEGIFVGYSIISKAFRVYNTRTRKVEENLHITFLENKPMIVGGGPEWLFDIDALLELMNYAPVPTDSDGHNKNKHGPSQKSECDNQERLNAKSSTKTVNTDEPSINIVNVSDNPGSLNINTISPQVNIATPTYADYLIDPLMPNLEDTIIFDDAYDDRDKGVEADYNNLETVILVSPIPSTRIHKDHPKEQIIGEVYFAVQTRKIAKQTEAGLLTFINKQRRTNHKDFQNCLFACFLSQMEPKKVNQALDDESRVEAINKARLVAQGHRQEKDIDYDEVFVPVARIEAIRLFFAYASLMDFTMYQMDVKSAFLYGTIKEDVYDSQPSGFVDPKFPDRVYKVEKALYGLHQAPRAWYETLSTYLLENRFRRGTIDKTLFIKQIKNDILLVHVYVDDIIFGSTKKSLSASLDRKSTTRGCQFLGNRLISWQCKKQTFVANSTTEAEYIAASNCYGQFWNTTSSKTINLVKQVHAIIDGKAVVISELSVRSDLLFDDEDGITCLTNDENFENLALMGYEPLSTKLTFQKGIVTPPFDSMLVQNQAPEGEAPQTAAPLIIFHEAHIEPILQSPTTYQRKRKTQKHRKTQKDTKLPQTSVPLPRWDNDPGKLWCSSGFIVREWIQVALPGAKKSWAVLLFRLGGYTPGSDEGRLKLLKLMNTCTSLSNMVTTLENKLLRTKAVYHKAFITLTKKVKKLDTQLKQKGSRAIIHSSDEDEPSLGIKDSPTQGGMIGEIDKDETINLNRVFSKAKVRKNMCTYLKNQGGYKYSYFKGMKYEDIRPIFERVWDQIHTFVPKDSEIKKEAMKRSGFNLQQESSKKQKLDEQTEEEVKAQADTDQEIEKMKLFVKIVPDEDIAIDAIPLSTKPPVIVEYKIVKEGKVACMKEPFNLLKVKGYRSSYKKDSTQASNDLATATFPWLDQFVADPSAPIEALLLKKAPTLQRPAPLRT</sequence>
<evidence type="ECO:0000259" key="5">
    <source>
        <dbReference type="Pfam" id="PF07727"/>
    </source>
</evidence>
<dbReference type="Pfam" id="PF07727">
    <property type="entry name" value="RVT_2"/>
    <property type="match status" value="1"/>
</dbReference>
<feature type="region of interest" description="Disordered" evidence="4">
    <location>
        <begin position="1842"/>
        <end position="1870"/>
    </location>
</feature>